<dbReference type="PANTHER" id="PTHR24421">
    <property type="entry name" value="NITRATE/NITRITE SENSOR PROTEIN NARX-RELATED"/>
    <property type="match status" value="1"/>
</dbReference>
<dbReference type="InterPro" id="IPR036890">
    <property type="entry name" value="HATPase_C_sf"/>
</dbReference>
<evidence type="ECO:0000256" key="4">
    <source>
        <dbReference type="ARBA" id="ARBA00022679"/>
    </source>
</evidence>
<keyword evidence="13" id="KW-1185">Reference proteome</keyword>
<dbReference type="Pfam" id="PF07730">
    <property type="entry name" value="HisKA_3"/>
    <property type="match status" value="1"/>
</dbReference>
<evidence type="ECO:0000259" key="11">
    <source>
        <dbReference type="SMART" id="SM00387"/>
    </source>
</evidence>
<gene>
    <name evidence="12" type="ORF">GCM10025862_33290</name>
</gene>
<protein>
    <recommendedName>
        <fullName evidence="2">histidine kinase</fullName>
        <ecNumber evidence="2">2.7.13.3</ecNumber>
    </recommendedName>
</protein>
<name>A0ABQ6HUE1_9MICO</name>
<proteinExistence type="predicted"/>
<keyword evidence="10" id="KW-1133">Transmembrane helix</keyword>
<keyword evidence="10" id="KW-0472">Membrane</keyword>
<keyword evidence="3" id="KW-0597">Phosphoprotein</keyword>
<keyword evidence="7" id="KW-0067">ATP-binding</keyword>
<evidence type="ECO:0000256" key="5">
    <source>
        <dbReference type="ARBA" id="ARBA00022741"/>
    </source>
</evidence>
<dbReference type="Gene3D" id="1.20.5.1930">
    <property type="match status" value="1"/>
</dbReference>
<feature type="transmembrane region" description="Helical" evidence="10">
    <location>
        <begin position="57"/>
        <end position="76"/>
    </location>
</feature>
<dbReference type="EMBL" id="BSUJ01000001">
    <property type="protein sequence ID" value="GMA21308.1"/>
    <property type="molecule type" value="Genomic_DNA"/>
</dbReference>
<keyword evidence="4" id="KW-0808">Transferase</keyword>
<feature type="region of interest" description="Disordered" evidence="9">
    <location>
        <begin position="405"/>
        <end position="427"/>
    </location>
</feature>
<feature type="transmembrane region" description="Helical" evidence="10">
    <location>
        <begin position="180"/>
        <end position="199"/>
    </location>
</feature>
<feature type="region of interest" description="Disordered" evidence="9">
    <location>
        <begin position="216"/>
        <end position="235"/>
    </location>
</feature>
<dbReference type="CDD" id="cd16917">
    <property type="entry name" value="HATPase_UhpB-NarQ-NarX-like"/>
    <property type="match status" value="1"/>
</dbReference>
<feature type="compositionally biased region" description="Polar residues" evidence="9">
    <location>
        <begin position="413"/>
        <end position="425"/>
    </location>
</feature>
<dbReference type="PANTHER" id="PTHR24421:SF10">
    <property type="entry name" value="NITRATE_NITRITE SENSOR PROTEIN NARQ"/>
    <property type="match status" value="1"/>
</dbReference>
<evidence type="ECO:0000256" key="3">
    <source>
        <dbReference type="ARBA" id="ARBA00022553"/>
    </source>
</evidence>
<feature type="transmembrane region" description="Helical" evidence="10">
    <location>
        <begin position="116"/>
        <end position="142"/>
    </location>
</feature>
<evidence type="ECO:0000256" key="7">
    <source>
        <dbReference type="ARBA" id="ARBA00022840"/>
    </source>
</evidence>
<evidence type="ECO:0000256" key="9">
    <source>
        <dbReference type="SAM" id="MobiDB-lite"/>
    </source>
</evidence>
<keyword evidence="5" id="KW-0547">Nucleotide-binding</keyword>
<feature type="domain" description="Histidine kinase/HSP90-like ATPase" evidence="11">
    <location>
        <begin position="363"/>
        <end position="463"/>
    </location>
</feature>
<evidence type="ECO:0000313" key="12">
    <source>
        <dbReference type="EMBL" id="GMA21308.1"/>
    </source>
</evidence>
<evidence type="ECO:0000256" key="6">
    <source>
        <dbReference type="ARBA" id="ARBA00022777"/>
    </source>
</evidence>
<keyword evidence="6 12" id="KW-0418">Kinase</keyword>
<dbReference type="SUPFAM" id="SSF55874">
    <property type="entry name" value="ATPase domain of HSP90 chaperone/DNA topoisomerase II/histidine kinase"/>
    <property type="match status" value="1"/>
</dbReference>
<dbReference type="InterPro" id="IPR011712">
    <property type="entry name" value="Sig_transdc_His_kin_sub3_dim/P"/>
</dbReference>
<evidence type="ECO:0000256" key="8">
    <source>
        <dbReference type="ARBA" id="ARBA00023012"/>
    </source>
</evidence>
<keyword evidence="8" id="KW-0902">Two-component regulatory system</keyword>
<dbReference type="InterPro" id="IPR003594">
    <property type="entry name" value="HATPase_dom"/>
</dbReference>
<comment type="catalytic activity">
    <reaction evidence="1">
        <text>ATP + protein L-histidine = ADP + protein N-phospho-L-histidine.</text>
        <dbReference type="EC" id="2.7.13.3"/>
    </reaction>
</comment>
<organism evidence="12 13">
    <name type="scientific">Arsenicicoccus piscis</name>
    <dbReference type="NCBI Taxonomy" id="673954"/>
    <lineage>
        <taxon>Bacteria</taxon>
        <taxon>Bacillati</taxon>
        <taxon>Actinomycetota</taxon>
        <taxon>Actinomycetes</taxon>
        <taxon>Micrococcales</taxon>
        <taxon>Intrasporangiaceae</taxon>
        <taxon>Arsenicicoccus</taxon>
    </lineage>
</organism>
<evidence type="ECO:0000256" key="10">
    <source>
        <dbReference type="SAM" id="Phobius"/>
    </source>
</evidence>
<evidence type="ECO:0000313" key="13">
    <source>
        <dbReference type="Proteomes" id="UP001157109"/>
    </source>
</evidence>
<evidence type="ECO:0000256" key="2">
    <source>
        <dbReference type="ARBA" id="ARBA00012438"/>
    </source>
</evidence>
<accession>A0ABQ6HUE1</accession>
<sequence>MRTSVGGSIGWVGVYILWLTSLCEPSWCNGGVSEPAATRDRTSAGLPARGGVDVRGAVLMALLGLLLIELDLVGIWSDAWGMPGGVSRWWHAAPLLVLCVLMALRRRIPLLAMGFGVLVFAAEAVWGGSVGSLIVLIELVYAGALHGRPAAVRVLEPLVGALVVIAGLTTLVLTRDVRAAVLVALQVFAVFGTSFWWGASSRRHVDLAEAERQRAEAQRQRAEAQRQRAEAERERAQSLTRVAELRESAAVRDERRRMAADLHDALSGNLAAITIHAEAALAADGGQGSVQHQALTVIRETSRHSLAELQTMILLLRPDAGDAATAPGLDGVGALVEQARRQGLAVDADLDLPVELPGETPPGVAQAAYRIVQEALHNAAQHMPGGSVDVALRPVGDRLDLVVSSHPGPSVDPSLTGSVGSSSQGAGLGLRTMRERAEALGGQLSAGREDERWVVRAHLPLTRSTAGHDALDPAAASEGGAR</sequence>
<dbReference type="InterPro" id="IPR050482">
    <property type="entry name" value="Sensor_HK_TwoCompSys"/>
</dbReference>
<dbReference type="Proteomes" id="UP001157109">
    <property type="component" value="Unassembled WGS sequence"/>
</dbReference>
<dbReference type="EC" id="2.7.13.3" evidence="2"/>
<dbReference type="GO" id="GO:0016301">
    <property type="term" value="F:kinase activity"/>
    <property type="evidence" value="ECO:0007669"/>
    <property type="project" value="UniProtKB-KW"/>
</dbReference>
<reference evidence="13" key="1">
    <citation type="journal article" date="2019" name="Int. J. Syst. Evol. Microbiol.">
        <title>The Global Catalogue of Microorganisms (GCM) 10K type strain sequencing project: providing services to taxonomists for standard genome sequencing and annotation.</title>
        <authorList>
            <consortium name="The Broad Institute Genomics Platform"/>
            <consortium name="The Broad Institute Genome Sequencing Center for Infectious Disease"/>
            <person name="Wu L."/>
            <person name="Ma J."/>
        </authorList>
    </citation>
    <scope>NUCLEOTIDE SEQUENCE [LARGE SCALE GENOMIC DNA]</scope>
    <source>
        <strain evidence="13">NBRC 105830</strain>
    </source>
</reference>
<comment type="caution">
    <text evidence="12">The sequence shown here is derived from an EMBL/GenBank/DDBJ whole genome shotgun (WGS) entry which is preliminary data.</text>
</comment>
<feature type="transmembrane region" description="Helical" evidence="10">
    <location>
        <begin position="88"/>
        <end position="104"/>
    </location>
</feature>
<dbReference type="SMART" id="SM00387">
    <property type="entry name" value="HATPase_c"/>
    <property type="match status" value="1"/>
</dbReference>
<feature type="transmembrane region" description="Helical" evidence="10">
    <location>
        <begin position="154"/>
        <end position="173"/>
    </location>
</feature>
<dbReference type="Gene3D" id="3.30.565.10">
    <property type="entry name" value="Histidine kinase-like ATPase, C-terminal domain"/>
    <property type="match status" value="1"/>
</dbReference>
<evidence type="ECO:0000256" key="1">
    <source>
        <dbReference type="ARBA" id="ARBA00000085"/>
    </source>
</evidence>
<keyword evidence="10" id="KW-0812">Transmembrane</keyword>
<dbReference type="Pfam" id="PF02518">
    <property type="entry name" value="HATPase_c"/>
    <property type="match status" value="1"/>
</dbReference>